<comment type="function">
    <text evidence="10">Channel that opens in response to stretch forces in the membrane lipid bilayer. May participate in the regulation of osmotic pressure changes within the cell.</text>
</comment>
<dbReference type="SUPFAM" id="SSF81330">
    <property type="entry name" value="Gated mechanosensitive channel"/>
    <property type="match status" value="1"/>
</dbReference>
<dbReference type="PANTHER" id="PTHR30266">
    <property type="entry name" value="MECHANOSENSITIVE CHANNEL MSCL"/>
    <property type="match status" value="1"/>
</dbReference>
<name>A0A5C6UGX8_9SPHN</name>
<dbReference type="PANTHER" id="PTHR30266:SF2">
    <property type="entry name" value="LARGE-CONDUCTANCE MECHANOSENSITIVE CHANNEL"/>
    <property type="match status" value="1"/>
</dbReference>
<dbReference type="InterPro" id="IPR036019">
    <property type="entry name" value="MscL_channel"/>
</dbReference>
<dbReference type="GO" id="GO:0005886">
    <property type="term" value="C:plasma membrane"/>
    <property type="evidence" value="ECO:0007669"/>
    <property type="project" value="UniProtKB-SubCell"/>
</dbReference>
<keyword evidence="5 10" id="KW-0812">Transmembrane</keyword>
<accession>A0A5C6UGX8</accession>
<keyword evidence="9 10" id="KW-0407">Ion channel</keyword>
<dbReference type="Proteomes" id="UP000321250">
    <property type="component" value="Unassembled WGS sequence"/>
</dbReference>
<dbReference type="GO" id="GO:0008381">
    <property type="term" value="F:mechanosensitive monoatomic ion channel activity"/>
    <property type="evidence" value="ECO:0007669"/>
    <property type="project" value="UniProtKB-UniRule"/>
</dbReference>
<sequence>MLKEFKAFIMRGNVLDLAVAVIIGAAFSKIVSSLTDDILMPIIGKIFGGLDFSSYFLVMGPIPEALRGSTDYVALKKAGVPLVGYGAFVTQLVNFLIVAFIIFMILRVVNRASALIEREAARLRREEEIATPPAPEPVEIALLREIRDELKARDNV</sequence>
<comment type="caution">
    <text evidence="11">The sequence shown here is derived from an EMBL/GenBank/DDBJ whole genome shotgun (WGS) entry which is preliminary data.</text>
</comment>
<evidence type="ECO:0000256" key="7">
    <source>
        <dbReference type="ARBA" id="ARBA00023065"/>
    </source>
</evidence>
<evidence type="ECO:0000313" key="12">
    <source>
        <dbReference type="Proteomes" id="UP000321250"/>
    </source>
</evidence>
<keyword evidence="7 10" id="KW-0406">Ion transport</keyword>
<evidence type="ECO:0000256" key="10">
    <source>
        <dbReference type="HAMAP-Rule" id="MF_00115"/>
    </source>
</evidence>
<keyword evidence="3 10" id="KW-0813">Transport</keyword>
<comment type="similarity">
    <text evidence="2 10">Belongs to the MscL family.</text>
</comment>
<dbReference type="InterPro" id="IPR001185">
    <property type="entry name" value="MS_channel"/>
</dbReference>
<evidence type="ECO:0000256" key="5">
    <source>
        <dbReference type="ARBA" id="ARBA00022692"/>
    </source>
</evidence>
<proteinExistence type="inferred from homology"/>
<dbReference type="Gene3D" id="1.10.1200.120">
    <property type="entry name" value="Large-conductance mechanosensitive channel, MscL, domain 1"/>
    <property type="match status" value="1"/>
</dbReference>
<keyword evidence="4 10" id="KW-1003">Cell membrane</keyword>
<feature type="transmembrane region" description="Helical" evidence="10">
    <location>
        <begin position="12"/>
        <end position="32"/>
    </location>
</feature>
<dbReference type="InterPro" id="IPR019823">
    <property type="entry name" value="Mechanosensitive_channel_CS"/>
</dbReference>
<gene>
    <name evidence="10 11" type="primary">mscL</name>
    <name evidence="11" type="ORF">FSB78_12620</name>
</gene>
<reference evidence="11 12" key="1">
    <citation type="journal article" date="2013" name="Antonie Van Leeuwenhoek">
        <title>Sphingomonas ginsenosidivorax sp. nov., with the ability to transform ginsenosides.</title>
        <authorList>
            <person name="Jin X.F."/>
            <person name="Kim J.K."/>
            <person name="Liu Q.M."/>
            <person name="Kang M.S."/>
            <person name="He D."/>
            <person name="Jin F.X."/>
            <person name="Kim S.C."/>
            <person name="Im W.T."/>
        </authorList>
    </citation>
    <scope>NUCLEOTIDE SEQUENCE [LARGE SCALE GENOMIC DNA]</scope>
    <source>
        <strain evidence="11 12">KHI67</strain>
    </source>
</reference>
<dbReference type="EMBL" id="VOQR01000001">
    <property type="protein sequence ID" value="TXC71694.1"/>
    <property type="molecule type" value="Genomic_DNA"/>
</dbReference>
<dbReference type="NCBIfam" id="NF010557">
    <property type="entry name" value="PRK13952.1"/>
    <property type="match status" value="1"/>
</dbReference>
<evidence type="ECO:0000256" key="2">
    <source>
        <dbReference type="ARBA" id="ARBA00007254"/>
    </source>
</evidence>
<protein>
    <recommendedName>
        <fullName evidence="10">Large-conductance mechanosensitive channel</fullName>
    </recommendedName>
</protein>
<dbReference type="OrthoDB" id="9810350at2"/>
<dbReference type="AlphaFoldDB" id="A0A5C6UGX8"/>
<dbReference type="PRINTS" id="PR01264">
    <property type="entry name" value="MECHCHANNEL"/>
</dbReference>
<feature type="transmembrane region" description="Helical" evidence="10">
    <location>
        <begin position="79"/>
        <end position="106"/>
    </location>
</feature>
<evidence type="ECO:0000256" key="4">
    <source>
        <dbReference type="ARBA" id="ARBA00022475"/>
    </source>
</evidence>
<keyword evidence="10" id="KW-0997">Cell inner membrane</keyword>
<comment type="subcellular location">
    <subcellularLocation>
        <location evidence="10">Cell inner membrane</location>
        <topology evidence="10">Multi-pass membrane protein</topology>
    </subcellularLocation>
    <subcellularLocation>
        <location evidence="1">Cell membrane</location>
        <topology evidence="1">Multi-pass membrane protein</topology>
    </subcellularLocation>
</comment>
<keyword evidence="6 10" id="KW-1133">Transmembrane helix</keyword>
<evidence type="ECO:0000256" key="3">
    <source>
        <dbReference type="ARBA" id="ARBA00022448"/>
    </source>
</evidence>
<dbReference type="NCBIfam" id="TIGR00220">
    <property type="entry name" value="mscL"/>
    <property type="match status" value="1"/>
</dbReference>
<dbReference type="RefSeq" id="WP_147082971.1">
    <property type="nucleotide sequence ID" value="NZ_VOQR01000001.1"/>
</dbReference>
<evidence type="ECO:0000256" key="8">
    <source>
        <dbReference type="ARBA" id="ARBA00023136"/>
    </source>
</evidence>
<dbReference type="PROSITE" id="PS01327">
    <property type="entry name" value="MSCL"/>
    <property type="match status" value="1"/>
</dbReference>
<evidence type="ECO:0000256" key="6">
    <source>
        <dbReference type="ARBA" id="ARBA00022989"/>
    </source>
</evidence>
<evidence type="ECO:0000256" key="1">
    <source>
        <dbReference type="ARBA" id="ARBA00004651"/>
    </source>
</evidence>
<organism evidence="11 12">
    <name type="scientific">Sphingomonas ginsenosidivorax</name>
    <dbReference type="NCBI Taxonomy" id="862135"/>
    <lineage>
        <taxon>Bacteria</taxon>
        <taxon>Pseudomonadati</taxon>
        <taxon>Pseudomonadota</taxon>
        <taxon>Alphaproteobacteria</taxon>
        <taxon>Sphingomonadales</taxon>
        <taxon>Sphingomonadaceae</taxon>
        <taxon>Sphingomonas</taxon>
    </lineage>
</organism>
<evidence type="ECO:0000256" key="9">
    <source>
        <dbReference type="ARBA" id="ARBA00023303"/>
    </source>
</evidence>
<evidence type="ECO:0000313" key="11">
    <source>
        <dbReference type="EMBL" id="TXC71694.1"/>
    </source>
</evidence>
<dbReference type="InterPro" id="IPR037673">
    <property type="entry name" value="MSC/AndL"/>
</dbReference>
<keyword evidence="8 10" id="KW-0472">Membrane</keyword>
<comment type="subunit">
    <text evidence="10">Homopentamer.</text>
</comment>
<dbReference type="HAMAP" id="MF_00115">
    <property type="entry name" value="MscL"/>
    <property type="match status" value="1"/>
</dbReference>
<keyword evidence="12" id="KW-1185">Reference proteome</keyword>
<dbReference type="Pfam" id="PF01741">
    <property type="entry name" value="MscL"/>
    <property type="match status" value="1"/>
</dbReference>